<reference evidence="1" key="1">
    <citation type="submission" date="2022-08" db="EMBL/GenBank/DDBJ databases">
        <title>Genome Sequence of Pycnoporus sanguineus.</title>
        <authorList>
            <person name="Buettner E."/>
        </authorList>
    </citation>
    <scope>NUCLEOTIDE SEQUENCE</scope>
    <source>
        <strain evidence="1">CG-C14</strain>
    </source>
</reference>
<keyword evidence="2" id="KW-1185">Reference proteome</keyword>
<dbReference type="EMBL" id="JANSHE010002103">
    <property type="protein sequence ID" value="KAJ2995566.1"/>
    <property type="molecule type" value="Genomic_DNA"/>
</dbReference>
<evidence type="ECO:0000313" key="1">
    <source>
        <dbReference type="EMBL" id="KAJ2995566.1"/>
    </source>
</evidence>
<accession>A0ACC1PMR2</accession>
<dbReference type="Proteomes" id="UP001144978">
    <property type="component" value="Unassembled WGS sequence"/>
</dbReference>
<evidence type="ECO:0000313" key="2">
    <source>
        <dbReference type="Proteomes" id="UP001144978"/>
    </source>
</evidence>
<protein>
    <submittedName>
        <fullName evidence="1">Uncharacterized protein</fullName>
    </submittedName>
</protein>
<name>A0ACC1PMR2_9APHY</name>
<sequence>MDATTDRTAKNFIVKHVVMVGRADECPWAFIPPCSTAPNDYNRAAYPEGCSSPQFCTAILRSVHQQAPWRPHNRHGQNSSPGLAPPNYEAAEVWVIPPGSIVPTWMKVLAGRRAAPINPGTDVPLQPRRSPAPSEVDMDERSHTKGSMTEIDMRAPSR</sequence>
<organism evidence="1 2">
    <name type="scientific">Trametes sanguinea</name>
    <dbReference type="NCBI Taxonomy" id="158606"/>
    <lineage>
        <taxon>Eukaryota</taxon>
        <taxon>Fungi</taxon>
        <taxon>Dikarya</taxon>
        <taxon>Basidiomycota</taxon>
        <taxon>Agaricomycotina</taxon>
        <taxon>Agaricomycetes</taxon>
        <taxon>Polyporales</taxon>
        <taxon>Polyporaceae</taxon>
        <taxon>Trametes</taxon>
    </lineage>
</organism>
<comment type="caution">
    <text evidence="1">The sequence shown here is derived from an EMBL/GenBank/DDBJ whole genome shotgun (WGS) entry which is preliminary data.</text>
</comment>
<proteinExistence type="predicted"/>
<gene>
    <name evidence="1" type="ORF">NUW54_g7358</name>
</gene>